<evidence type="ECO:0000313" key="2">
    <source>
        <dbReference type="Proteomes" id="UP000626092"/>
    </source>
</evidence>
<dbReference type="EMBL" id="WJXA01000007">
    <property type="protein sequence ID" value="KAF7138940.1"/>
    <property type="molecule type" value="Genomic_DNA"/>
</dbReference>
<comment type="caution">
    <text evidence="1">The sequence shown here is derived from an EMBL/GenBank/DDBJ whole genome shotgun (WGS) entry which is preliminary data.</text>
</comment>
<keyword evidence="2" id="KW-1185">Reference proteome</keyword>
<accession>A0A834GR55</accession>
<sequence length="256" mass="29544">METISQRRKRMETICVFYVISPMDSSNFPKEKKEDGDDLCLLCNAFLWFGLGLINVEHEEAPGSYGMDGFLSDQANAIPGIEEKELTVTWRAKSYDSYSFAWKEGRWTYLQILPCTSAIPHLRFEIGAMKSPWKSAKSITMRVKLEFQGPVRMQDATSRRIRGRKPFEAQNLRSRVGHIVCRQAHKLQPHDDVNFFSLVLLRKVDNRAKLWEAVTNGRKSGQKNKTSLGVEAEWRSLMFLGRSFFILRDLIPQCMN</sequence>
<reference evidence="1" key="1">
    <citation type="submission" date="2019-11" db="EMBL/GenBank/DDBJ databases">
        <authorList>
            <person name="Liu Y."/>
            <person name="Hou J."/>
            <person name="Li T.-Q."/>
            <person name="Guan C.-H."/>
            <person name="Wu X."/>
            <person name="Wu H.-Z."/>
            <person name="Ling F."/>
            <person name="Zhang R."/>
            <person name="Shi X.-G."/>
            <person name="Ren J.-P."/>
            <person name="Chen E.-F."/>
            <person name="Sun J.-M."/>
        </authorList>
    </citation>
    <scope>NUCLEOTIDE SEQUENCE</scope>
    <source>
        <strain evidence="1">Adult_tree_wgs_1</strain>
        <tissue evidence="1">Leaves</tissue>
    </source>
</reference>
<name>A0A834GR55_RHOSS</name>
<protein>
    <submittedName>
        <fullName evidence="1">Uncharacterized protein</fullName>
    </submittedName>
</protein>
<proteinExistence type="predicted"/>
<dbReference type="Proteomes" id="UP000626092">
    <property type="component" value="Unassembled WGS sequence"/>
</dbReference>
<gene>
    <name evidence="1" type="ORF">RHSIM_Rhsim07G0183500</name>
</gene>
<organism evidence="1 2">
    <name type="scientific">Rhododendron simsii</name>
    <name type="common">Sims's rhododendron</name>
    <dbReference type="NCBI Taxonomy" id="118357"/>
    <lineage>
        <taxon>Eukaryota</taxon>
        <taxon>Viridiplantae</taxon>
        <taxon>Streptophyta</taxon>
        <taxon>Embryophyta</taxon>
        <taxon>Tracheophyta</taxon>
        <taxon>Spermatophyta</taxon>
        <taxon>Magnoliopsida</taxon>
        <taxon>eudicotyledons</taxon>
        <taxon>Gunneridae</taxon>
        <taxon>Pentapetalae</taxon>
        <taxon>asterids</taxon>
        <taxon>Ericales</taxon>
        <taxon>Ericaceae</taxon>
        <taxon>Ericoideae</taxon>
        <taxon>Rhodoreae</taxon>
        <taxon>Rhododendron</taxon>
    </lineage>
</organism>
<dbReference type="AlphaFoldDB" id="A0A834GR55"/>
<evidence type="ECO:0000313" key="1">
    <source>
        <dbReference type="EMBL" id="KAF7138940.1"/>
    </source>
</evidence>